<feature type="compositionally biased region" description="Polar residues" evidence="2">
    <location>
        <begin position="317"/>
        <end position="333"/>
    </location>
</feature>
<dbReference type="InParanoid" id="A0A078B8V6"/>
<dbReference type="InterPro" id="IPR052994">
    <property type="entry name" value="Tiny_macrocysts_regulators"/>
</dbReference>
<name>A0A078B8V6_STYLE</name>
<dbReference type="SUPFAM" id="SSF55785">
    <property type="entry name" value="PYP-like sensor domain (PAS domain)"/>
    <property type="match status" value="1"/>
</dbReference>
<feature type="transmembrane region" description="Helical" evidence="3">
    <location>
        <begin position="625"/>
        <end position="646"/>
    </location>
</feature>
<keyword evidence="3" id="KW-0472">Membrane</keyword>
<feature type="compositionally biased region" description="Basic and acidic residues" evidence="2">
    <location>
        <begin position="2020"/>
        <end position="2039"/>
    </location>
</feature>
<feature type="compositionally biased region" description="Acidic residues" evidence="2">
    <location>
        <begin position="1778"/>
        <end position="1809"/>
    </location>
</feature>
<dbReference type="InterPro" id="IPR000014">
    <property type="entry name" value="PAS"/>
</dbReference>
<feature type="region of interest" description="Disordered" evidence="2">
    <location>
        <begin position="1762"/>
        <end position="1827"/>
    </location>
</feature>
<feature type="region of interest" description="Disordered" evidence="2">
    <location>
        <begin position="1734"/>
        <end position="1753"/>
    </location>
</feature>
<feature type="transmembrane region" description="Helical" evidence="3">
    <location>
        <begin position="784"/>
        <end position="806"/>
    </location>
</feature>
<dbReference type="InterPro" id="IPR057352">
    <property type="entry name" value="TPR_TmcB/C"/>
</dbReference>
<evidence type="ECO:0000256" key="3">
    <source>
        <dbReference type="SAM" id="Phobius"/>
    </source>
</evidence>
<evidence type="ECO:0000256" key="2">
    <source>
        <dbReference type="SAM" id="MobiDB-lite"/>
    </source>
</evidence>
<reference evidence="5 6" key="1">
    <citation type="submission" date="2014-06" db="EMBL/GenBank/DDBJ databases">
        <authorList>
            <person name="Swart Estienne"/>
        </authorList>
    </citation>
    <scope>NUCLEOTIDE SEQUENCE [LARGE SCALE GENOMIC DNA]</scope>
    <source>
        <strain evidence="5 6">130c</strain>
    </source>
</reference>
<feature type="region of interest" description="Disordered" evidence="2">
    <location>
        <begin position="1473"/>
        <end position="1531"/>
    </location>
</feature>
<keyword evidence="6" id="KW-1185">Reference proteome</keyword>
<dbReference type="PANTHER" id="PTHR31600:SF2">
    <property type="entry name" value="GAMETE ENRICHED GENE 10 PROTEIN-RELATED"/>
    <property type="match status" value="1"/>
</dbReference>
<evidence type="ECO:0000256" key="1">
    <source>
        <dbReference type="SAM" id="Coils"/>
    </source>
</evidence>
<keyword evidence="3" id="KW-0812">Transmembrane</keyword>
<dbReference type="PANTHER" id="PTHR31600">
    <property type="entry name" value="TINY MACROCYSTS PROTEIN B-RELATED"/>
    <property type="match status" value="1"/>
</dbReference>
<feature type="compositionally biased region" description="Low complexity" evidence="2">
    <location>
        <begin position="1505"/>
        <end position="1521"/>
    </location>
</feature>
<feature type="compositionally biased region" description="Basic residues" evidence="2">
    <location>
        <begin position="1995"/>
        <end position="2004"/>
    </location>
</feature>
<dbReference type="OrthoDB" id="39614at2759"/>
<feature type="compositionally biased region" description="Polar residues" evidence="2">
    <location>
        <begin position="1383"/>
        <end position="1396"/>
    </location>
</feature>
<feature type="compositionally biased region" description="Basic and acidic residues" evidence="2">
    <location>
        <begin position="1953"/>
        <end position="1994"/>
    </location>
</feature>
<feature type="transmembrane region" description="Helical" evidence="3">
    <location>
        <begin position="569"/>
        <end position="588"/>
    </location>
</feature>
<feature type="region of interest" description="Disordered" evidence="2">
    <location>
        <begin position="1592"/>
        <end position="1647"/>
    </location>
</feature>
<feature type="coiled-coil region" evidence="1">
    <location>
        <begin position="219"/>
        <end position="246"/>
    </location>
</feature>
<feature type="region of interest" description="Disordered" evidence="2">
    <location>
        <begin position="1936"/>
        <end position="2054"/>
    </location>
</feature>
<feature type="compositionally biased region" description="Polar residues" evidence="2">
    <location>
        <begin position="1849"/>
        <end position="1866"/>
    </location>
</feature>
<feature type="region of interest" description="Disordered" evidence="2">
    <location>
        <begin position="1364"/>
        <end position="1397"/>
    </location>
</feature>
<dbReference type="Proteomes" id="UP000039865">
    <property type="component" value="Unassembled WGS sequence"/>
</dbReference>
<feature type="compositionally biased region" description="Basic residues" evidence="2">
    <location>
        <begin position="1940"/>
        <end position="1952"/>
    </location>
</feature>
<proteinExistence type="predicted"/>
<feature type="transmembrane region" description="Helical" evidence="3">
    <location>
        <begin position="652"/>
        <end position="676"/>
    </location>
</feature>
<dbReference type="Gene3D" id="3.30.450.20">
    <property type="entry name" value="PAS domain"/>
    <property type="match status" value="1"/>
</dbReference>
<organism evidence="5 6">
    <name type="scientific">Stylonychia lemnae</name>
    <name type="common">Ciliate</name>
    <dbReference type="NCBI Taxonomy" id="5949"/>
    <lineage>
        <taxon>Eukaryota</taxon>
        <taxon>Sar</taxon>
        <taxon>Alveolata</taxon>
        <taxon>Ciliophora</taxon>
        <taxon>Intramacronucleata</taxon>
        <taxon>Spirotrichea</taxon>
        <taxon>Stichotrichia</taxon>
        <taxon>Sporadotrichida</taxon>
        <taxon>Oxytrichidae</taxon>
        <taxon>Stylonychinae</taxon>
        <taxon>Stylonychia</taxon>
    </lineage>
</organism>
<evidence type="ECO:0000313" key="6">
    <source>
        <dbReference type="Proteomes" id="UP000039865"/>
    </source>
</evidence>
<feature type="compositionally biased region" description="Basic and acidic residues" evidence="2">
    <location>
        <begin position="1762"/>
        <end position="1777"/>
    </location>
</feature>
<keyword evidence="3" id="KW-1133">Transmembrane helix</keyword>
<feature type="region of interest" description="Disordered" evidence="2">
    <location>
        <begin position="1839"/>
        <end position="1890"/>
    </location>
</feature>
<dbReference type="Pfam" id="PF25474">
    <property type="entry name" value="TPR_TmcB"/>
    <property type="match status" value="1"/>
</dbReference>
<feature type="compositionally biased region" description="Low complexity" evidence="2">
    <location>
        <begin position="1867"/>
        <end position="1880"/>
    </location>
</feature>
<evidence type="ECO:0000259" key="4">
    <source>
        <dbReference type="Pfam" id="PF25474"/>
    </source>
</evidence>
<feature type="transmembrane region" description="Helical" evidence="3">
    <location>
        <begin position="741"/>
        <end position="772"/>
    </location>
</feature>
<protein>
    <submittedName>
        <fullName evidence="5">Pas pac domain protein</fullName>
    </submittedName>
</protein>
<feature type="region of interest" description="Disordered" evidence="2">
    <location>
        <begin position="317"/>
        <end position="339"/>
    </location>
</feature>
<dbReference type="EMBL" id="CCKQ01018925">
    <property type="protein sequence ID" value="CDW90925.1"/>
    <property type="molecule type" value="Genomic_DNA"/>
</dbReference>
<feature type="transmembrane region" description="Helical" evidence="3">
    <location>
        <begin position="697"/>
        <end position="721"/>
    </location>
</feature>
<gene>
    <name evidence="5" type="primary">Contig6212.g6650</name>
    <name evidence="5" type="ORF">STYLEM_20073</name>
</gene>
<sequence>MSTTTINNKQVLKDIKEQLEKEYSDIQQINQVIIKLAQKKNLSSNDIDTAREMMKINYKKNQITVLKPKRKDVSVEQSSINLDLNIKSNDYIAYDRRQLEPLKIKTNLQSKPSIRNQSKTNVLPSIVSPNNASNFLVHADDDKSMYRSSERNVEVLMNQRNKQLDPWKLMIDDDLNRYDKEKQLGVAQKRNSQSNYKDYLEKQMESIKAQKQFASQLNMQEAELLNENLRRVEQREREKAQNYRDKIKGIVEQNDQQKVNLLIQQQKMKLYQMEKDKREAIDADFRDKIKIQEEIQAIKEKQRKVSTDLDYLRQQNKTMSQTHHNSQFSSQRLSPRESLDHGTIANPFVDKADIVRHKNKINELDARNKFNMQNYEAYTVSPKERSLTRLEQDVNFQTILDERNKQKQQETSIFQKTLAVDNQNLSVLKSRKNVETIQQQIHLDRIINQEDLESSFKVKEQIIMEKKLKQRNYQIGLNEQIQKTRTHKAQHERDLSPAEIALNKGRLQHIDNWNQDAMSSYQHIVTSLRDNMENYNPMKKQSKESLYKKLVDAYFSIMLQLLKNKAIDQLWACVLIFIMFSQVFAGLFERGILNWQDEMLLEPFTIFCEYIRVVPAIDRSKSATYYWIVFYFVYLHYSLKNTYFYLESLVQLLRYLLVISNCVLFLPFYEIFISIFRCEDGHHYLIATLECYQTEHAIACLLSVLALMVYLSINAVIALLYNETQPVKGDALSRLDSNFEVIMLIYRVLIGTLSQFCLSGFCSWILIAFSFISSLYFQYQYFKFLPYYNNFVSIFFGSMVGIYTWITINGILTQFYDVQGHIVIIFIGIPIICALIKRIRETRIESLMMSTTEKMQSDIDSLNQICLIQTWLNDGGKHSDLDKEMKVKGLINLHIAECTIDDCVCKNLDELYDIQNDQYLNTMNSEDMHSNQVFVNHFNKQLYTEALNKFINSPSIHISFAFYHFSAMKNIHAALHELKIASKKRPTLQQQFTIFRYQNIIELFIKKESEKMKHIYEQLTNVKEFERLFQDMQKQIEKVCNYQVEFWTHLTTVVPDLNFLNDLNIKIFNAAHEADNLWYQLSEINSNYPNALNLYGEYLTFIRNNQQAGKEYFDKAHNVDFAQKSIQDHVKRSDILFTEDSTVFHISGNRESSGRVLKVSQGLFKCFGFSKQEVIGHNITIAMPSLFAGRHNEFLDCYYRTGRTNIFNRERQLFAQNRQGYCFTMKILIKQMPSLKEEVQYVGMVKPVTTDFEYILTDMQGNIDSFTNGIGSILSLNPQLFKDSMSVNIQMLAPELISIFEYRKPGFSKQGQNEDQNYKNYYRRPSFNSFQFGQSKFISNNKYSVPGGDQLQFIVPNNFGQLIKSEKPQKSNRTNGKKKNDDTSIQGGSVQQNNPNKFVKSAPFREFIKYLTKGRNYGKKPPDVKKLLNCKEYREFDVKKVMNIEIREWTISLGNNEEKGLKLLLFMIAKNQSDKRPDEQQNSVDGNQHDKQQPPNINQQFIEPNYDQQNDQQQYQFQQTQGGSMSHTPSKFKKNAIQNMPNQKMPNATQFANPMGLNLQSSGLTSKIQNQQILKNQGHLQQAISFLDMDQAQINNDGGGQNTLREERSNDMPSVPSLSKERSVNNQRSNNHDDLEFDPQSQKYMSHKKDLDKILQFERQETDEQEDDNEDQIDTDRIDVKKEIVLNDEIKQNTKSFEENFRTDSKQTIQKMESQNMVQVQQREAGNIIRNPYAVTTHTPPIGSNTQTAQNSSNLFKEDQKNQLKEKPFMEKISQSKDDDEGAEDDESLEDNEDNEADYDDDEGADDDAMASPLGSGGQSQEGSDEDLLENKRRIKRRSEGYASDARSGGSNRNSNVIAGQTEWNVSQQNSRQLQQQNLNPMLGGIPQPEKIPKIHDYARIVTNPRYQCFDNETCGSALFNDCNCSEKELDIREIIKKNQATKKRREKRRKLKKDEEDKKQDGPENQQMDKDKNGDPLKKQDTLDKENPDDKSKTKVKRMRGKRKESNSGSESKSKSRSRRSESRSKSRSSEDRNNKSQDDEDIEEDQDNRMPE</sequence>
<feature type="compositionally biased region" description="Polar residues" evidence="2">
    <location>
        <begin position="1493"/>
        <end position="1502"/>
    </location>
</feature>
<feature type="domain" description="TmcB/TmcC TPR repeats" evidence="4">
    <location>
        <begin position="1021"/>
        <end position="1120"/>
    </location>
</feature>
<accession>A0A078B8V6</accession>
<feature type="transmembrane region" description="Helical" evidence="3">
    <location>
        <begin position="818"/>
        <end position="836"/>
    </location>
</feature>
<keyword evidence="1" id="KW-0175">Coiled coil</keyword>
<dbReference type="InterPro" id="IPR035965">
    <property type="entry name" value="PAS-like_dom_sf"/>
</dbReference>
<evidence type="ECO:0000313" key="5">
    <source>
        <dbReference type="EMBL" id="CDW90925.1"/>
    </source>
</evidence>
<dbReference type="NCBIfam" id="TIGR00229">
    <property type="entry name" value="sensory_box"/>
    <property type="match status" value="1"/>
</dbReference>